<reference evidence="4" key="1">
    <citation type="submission" date="2023-08" db="EMBL/GenBank/DDBJ databases">
        <title>Black Yeasts Isolated from many extreme environments.</title>
        <authorList>
            <person name="Coleine C."/>
            <person name="Stajich J.E."/>
            <person name="Selbmann L."/>
        </authorList>
    </citation>
    <scope>NUCLEOTIDE SEQUENCE</scope>
    <source>
        <strain evidence="4">CCFEE 5401</strain>
    </source>
</reference>
<dbReference type="SUPFAM" id="SSF103473">
    <property type="entry name" value="MFS general substrate transporter"/>
    <property type="match status" value="1"/>
</dbReference>
<feature type="transmembrane region" description="Helical" evidence="2">
    <location>
        <begin position="465"/>
        <end position="489"/>
    </location>
</feature>
<feature type="transmembrane region" description="Helical" evidence="2">
    <location>
        <begin position="136"/>
        <end position="156"/>
    </location>
</feature>
<proteinExistence type="predicted"/>
<sequence length="511" mass="55713">MSSRQQHRRTAQDAALCSQTILPRLAHRTFGFLDSIGLVTVYTSTPDVKLILAQRFIRTFAYGLVALLLAAYLDALGISETHIGVFFGLTLVGDLFMVMALTQVADVVGRRAILVLGAVLMTMSGLVFAFSGNYWVLLTAAVLGVISPSATEVGPFKSIEESALFTTVKTNLVDVLSWYSTAEFASVAAGLAVSGAIMEFLQDRLDWNFVQACRVIFLVYAGVGLMKVILSSNMSSRIESWYDQDVDVSQEQQLTQTSLCQGDVEAEEHDASEHEPFIPSPSPPAASNNVNSLESAGVSIFSLDRHERLLLMKLCGLFAIDSCAVGLSSVPWQTYMVRTRFKVTDAQLGLIFMMANGFGALGTISSSLLARSYGNLITLAITLTPSAVFLCFFGFANTIQLMLLLIVTESFLSPIYLAPRNAFISQILTKSKRTASLGIITICKLATNATGSFLTGFWADRDMFWLAFLVAGSLKMIYVGGMLYTFLAVDRRIARVEKQREVEQHGVQMAG</sequence>
<dbReference type="InterPro" id="IPR036259">
    <property type="entry name" value="MFS_trans_sf"/>
</dbReference>
<dbReference type="InterPro" id="IPR020846">
    <property type="entry name" value="MFS_dom"/>
</dbReference>
<dbReference type="PANTHER" id="PTHR23520">
    <property type="entry name" value="TRANSPORTER, PUTATIVE (AFU_ORTHOLOGUE AFUA_3G04000)-RELATED"/>
    <property type="match status" value="1"/>
</dbReference>
<dbReference type="EMBL" id="JAVRRL010000130">
    <property type="protein sequence ID" value="KAK5107272.1"/>
    <property type="molecule type" value="Genomic_DNA"/>
</dbReference>
<dbReference type="PANTHER" id="PTHR23520:SF5">
    <property type="entry name" value="TRANSPORTER, PUTATIVE (AFU_ORTHOLOGUE AFUA_3G04000)-RELATED"/>
    <property type="match status" value="1"/>
</dbReference>
<evidence type="ECO:0000256" key="2">
    <source>
        <dbReference type="SAM" id="Phobius"/>
    </source>
</evidence>
<feature type="transmembrane region" description="Helical" evidence="2">
    <location>
        <begin position="310"/>
        <end position="330"/>
    </location>
</feature>
<feature type="domain" description="Major facilitator superfamily (MFS) profile" evidence="3">
    <location>
        <begin position="47"/>
        <end position="493"/>
    </location>
</feature>
<dbReference type="GO" id="GO:0000329">
    <property type="term" value="C:fungal-type vacuole membrane"/>
    <property type="evidence" value="ECO:0007669"/>
    <property type="project" value="TreeGrafter"/>
</dbReference>
<feature type="transmembrane region" description="Helical" evidence="2">
    <location>
        <begin position="209"/>
        <end position="230"/>
    </location>
</feature>
<dbReference type="Proteomes" id="UP001310890">
    <property type="component" value="Unassembled WGS sequence"/>
</dbReference>
<evidence type="ECO:0000259" key="3">
    <source>
        <dbReference type="PROSITE" id="PS50850"/>
    </source>
</evidence>
<dbReference type="GO" id="GO:0022857">
    <property type="term" value="F:transmembrane transporter activity"/>
    <property type="evidence" value="ECO:0007669"/>
    <property type="project" value="InterPro"/>
</dbReference>
<gene>
    <name evidence="4" type="ORF">LTR62_001588</name>
</gene>
<keyword evidence="2" id="KW-0472">Membrane</keyword>
<dbReference type="InterPro" id="IPR011701">
    <property type="entry name" value="MFS"/>
</dbReference>
<organism evidence="4 5">
    <name type="scientific">Meristemomyces frigidus</name>
    <dbReference type="NCBI Taxonomy" id="1508187"/>
    <lineage>
        <taxon>Eukaryota</taxon>
        <taxon>Fungi</taxon>
        <taxon>Dikarya</taxon>
        <taxon>Ascomycota</taxon>
        <taxon>Pezizomycotina</taxon>
        <taxon>Dothideomycetes</taxon>
        <taxon>Dothideomycetidae</taxon>
        <taxon>Mycosphaerellales</taxon>
        <taxon>Teratosphaeriaceae</taxon>
        <taxon>Meristemomyces</taxon>
    </lineage>
</organism>
<evidence type="ECO:0000256" key="1">
    <source>
        <dbReference type="ARBA" id="ARBA00004141"/>
    </source>
</evidence>
<comment type="caution">
    <text evidence="4">The sequence shown here is derived from an EMBL/GenBank/DDBJ whole genome shotgun (WGS) entry which is preliminary data.</text>
</comment>
<dbReference type="PROSITE" id="PS50850">
    <property type="entry name" value="MFS"/>
    <property type="match status" value="1"/>
</dbReference>
<keyword evidence="2" id="KW-1133">Transmembrane helix</keyword>
<protein>
    <recommendedName>
        <fullName evidence="3">Major facilitator superfamily (MFS) profile domain-containing protein</fullName>
    </recommendedName>
</protein>
<dbReference type="Pfam" id="PF07690">
    <property type="entry name" value="MFS_1"/>
    <property type="match status" value="1"/>
</dbReference>
<feature type="transmembrane region" description="Helical" evidence="2">
    <location>
        <begin position="401"/>
        <end position="418"/>
    </location>
</feature>
<feature type="transmembrane region" description="Helical" evidence="2">
    <location>
        <begin position="176"/>
        <end position="197"/>
    </location>
</feature>
<feature type="transmembrane region" description="Helical" evidence="2">
    <location>
        <begin position="59"/>
        <end position="78"/>
    </location>
</feature>
<name>A0AAN7YBL0_9PEZI</name>
<dbReference type="AlphaFoldDB" id="A0AAN7YBL0"/>
<comment type="subcellular location">
    <subcellularLocation>
        <location evidence="1">Membrane</location>
        <topology evidence="1">Multi-pass membrane protein</topology>
    </subcellularLocation>
</comment>
<evidence type="ECO:0000313" key="4">
    <source>
        <dbReference type="EMBL" id="KAK5107272.1"/>
    </source>
</evidence>
<feature type="transmembrane region" description="Helical" evidence="2">
    <location>
        <begin position="112"/>
        <end position="130"/>
    </location>
</feature>
<evidence type="ECO:0000313" key="5">
    <source>
        <dbReference type="Proteomes" id="UP001310890"/>
    </source>
</evidence>
<feature type="transmembrane region" description="Helical" evidence="2">
    <location>
        <begin position="439"/>
        <end position="459"/>
    </location>
</feature>
<dbReference type="Gene3D" id="1.20.1250.20">
    <property type="entry name" value="MFS general substrate transporter like domains"/>
    <property type="match status" value="2"/>
</dbReference>
<keyword evidence="2" id="KW-0812">Transmembrane</keyword>
<feature type="transmembrane region" description="Helical" evidence="2">
    <location>
        <begin position="84"/>
        <end position="105"/>
    </location>
</feature>
<feature type="transmembrane region" description="Helical" evidence="2">
    <location>
        <begin position="376"/>
        <end position="395"/>
    </location>
</feature>
<accession>A0AAN7YBL0</accession>
<feature type="transmembrane region" description="Helical" evidence="2">
    <location>
        <begin position="350"/>
        <end position="369"/>
    </location>
</feature>